<name>A0A420HM48_9PEZI</name>
<accession>A0A420HM48</accession>
<evidence type="ECO:0000313" key="3">
    <source>
        <dbReference type="Proteomes" id="UP000286134"/>
    </source>
</evidence>
<feature type="compositionally biased region" description="Basic residues" evidence="1">
    <location>
        <begin position="49"/>
        <end position="71"/>
    </location>
</feature>
<keyword evidence="3" id="KW-1185">Reference proteome</keyword>
<comment type="caution">
    <text evidence="2">The sequence shown here is derived from an EMBL/GenBank/DDBJ whole genome shotgun (WGS) entry which is preliminary data.</text>
</comment>
<proteinExistence type="predicted"/>
<organism evidence="2 3">
    <name type="scientific">Erysiphe neolycopersici</name>
    <dbReference type="NCBI Taxonomy" id="212602"/>
    <lineage>
        <taxon>Eukaryota</taxon>
        <taxon>Fungi</taxon>
        <taxon>Dikarya</taxon>
        <taxon>Ascomycota</taxon>
        <taxon>Pezizomycotina</taxon>
        <taxon>Leotiomycetes</taxon>
        <taxon>Erysiphales</taxon>
        <taxon>Erysiphaceae</taxon>
        <taxon>Erysiphe</taxon>
    </lineage>
</organism>
<protein>
    <submittedName>
        <fullName evidence="2">Uncharacterized protein</fullName>
    </submittedName>
</protein>
<reference evidence="2 3" key="1">
    <citation type="journal article" date="2018" name="BMC Genomics">
        <title>Comparative genome analyses reveal sequence features reflecting distinct modes of host-adaptation between dicot and monocot powdery mildew.</title>
        <authorList>
            <person name="Wu Y."/>
            <person name="Ma X."/>
            <person name="Pan Z."/>
            <person name="Kale S.D."/>
            <person name="Song Y."/>
            <person name="King H."/>
            <person name="Zhang Q."/>
            <person name="Presley C."/>
            <person name="Deng X."/>
            <person name="Wei C.I."/>
            <person name="Xiao S."/>
        </authorList>
    </citation>
    <scope>NUCLEOTIDE SEQUENCE [LARGE SCALE GENOMIC DNA]</scope>
    <source>
        <strain evidence="2">UMSG2</strain>
    </source>
</reference>
<evidence type="ECO:0000256" key="1">
    <source>
        <dbReference type="SAM" id="MobiDB-lite"/>
    </source>
</evidence>
<sequence>MRANAEKTRKREIKKSVDVVMGDASQSDLISLIRTAKSHLKKKSELNNKLKKPKGRISKPAVKKSPIRKGQVKAGEGNANGKKKPTVK</sequence>
<dbReference type="EMBL" id="MCFK01006735">
    <property type="protein sequence ID" value="RKF58507.1"/>
    <property type="molecule type" value="Genomic_DNA"/>
</dbReference>
<feature type="region of interest" description="Disordered" evidence="1">
    <location>
        <begin position="41"/>
        <end position="88"/>
    </location>
</feature>
<dbReference type="Proteomes" id="UP000286134">
    <property type="component" value="Unassembled WGS sequence"/>
</dbReference>
<gene>
    <name evidence="2" type="ORF">OnM2_067064</name>
</gene>
<dbReference type="AlphaFoldDB" id="A0A420HM48"/>
<evidence type="ECO:0000313" key="2">
    <source>
        <dbReference type="EMBL" id="RKF58507.1"/>
    </source>
</evidence>